<evidence type="ECO:0000256" key="4">
    <source>
        <dbReference type="ARBA" id="ARBA00038168"/>
    </source>
</evidence>
<dbReference type="InterPro" id="IPR036400">
    <property type="entry name" value="Cyt_B5-like_heme/steroid_sf"/>
</dbReference>
<dbReference type="PANTHER" id="PTHR19359">
    <property type="entry name" value="CYTOCHROME B5"/>
    <property type="match status" value="1"/>
</dbReference>
<evidence type="ECO:0000259" key="6">
    <source>
        <dbReference type="PROSITE" id="PS50255"/>
    </source>
</evidence>
<dbReference type="InterPro" id="IPR050668">
    <property type="entry name" value="Cytochrome_b5"/>
</dbReference>
<evidence type="ECO:0000256" key="2">
    <source>
        <dbReference type="ARBA" id="ARBA00022723"/>
    </source>
</evidence>
<sequence>MRKLLAAVLAFVIIGSGAAYAHQPVTLSDSDTTAAKGPLLVDGTVSFAVRASFTKAGQKKAFRAQFKSGDALSVQYLIVDRRPESSLRINALPTLVMTTPTGSTVTIALDERTKFYEPFSRVNYLYLARYSAVAQSGVYSFVITSRAKAGITVAVGDREVTGEVLRETLASPSPTSVAPAPSPSKAVSISPTPPSSDGYTMAQVRANNSATSCWAVINGTVYNLTTWINSHPGGSGAIISLCGTDATSAFTSKHGSKSGPNSQLAGFRLGPLSN</sequence>
<keyword evidence="1" id="KW-0349">Heme</keyword>
<organism evidence="7">
    <name type="scientific">freshwater metagenome</name>
    <dbReference type="NCBI Taxonomy" id="449393"/>
    <lineage>
        <taxon>unclassified sequences</taxon>
        <taxon>metagenomes</taxon>
        <taxon>ecological metagenomes</taxon>
    </lineage>
</organism>
<gene>
    <name evidence="7" type="ORF">UFOPK2967_00575</name>
    <name evidence="8" type="ORF">UFOPK3984_00490</name>
    <name evidence="9" type="ORF">UFOPK4114_00571</name>
</gene>
<protein>
    <submittedName>
        <fullName evidence="7">Unannotated protein</fullName>
    </submittedName>
</protein>
<dbReference type="EMBL" id="CAFAAC010000026">
    <property type="protein sequence ID" value="CAB4785283.1"/>
    <property type="molecule type" value="Genomic_DNA"/>
</dbReference>
<dbReference type="PROSITE" id="PS50255">
    <property type="entry name" value="CYTOCHROME_B5_2"/>
    <property type="match status" value="1"/>
</dbReference>
<dbReference type="PANTHER" id="PTHR19359:SF95">
    <property type="entry name" value="CYTOCHROME B5 TYPE B"/>
    <property type="match status" value="1"/>
</dbReference>
<dbReference type="GO" id="GO:0046872">
    <property type="term" value="F:metal ion binding"/>
    <property type="evidence" value="ECO:0007669"/>
    <property type="project" value="UniProtKB-KW"/>
</dbReference>
<evidence type="ECO:0000256" key="3">
    <source>
        <dbReference type="ARBA" id="ARBA00023004"/>
    </source>
</evidence>
<feature type="region of interest" description="Disordered" evidence="5">
    <location>
        <begin position="171"/>
        <end position="194"/>
    </location>
</feature>
<dbReference type="GO" id="GO:0016020">
    <property type="term" value="C:membrane"/>
    <property type="evidence" value="ECO:0007669"/>
    <property type="project" value="TreeGrafter"/>
</dbReference>
<evidence type="ECO:0000256" key="5">
    <source>
        <dbReference type="SAM" id="MobiDB-lite"/>
    </source>
</evidence>
<dbReference type="InterPro" id="IPR001199">
    <property type="entry name" value="Cyt_B5-like_heme/steroid-bd"/>
</dbReference>
<dbReference type="Pfam" id="PF00173">
    <property type="entry name" value="Cyt-b5"/>
    <property type="match status" value="1"/>
</dbReference>
<evidence type="ECO:0000313" key="8">
    <source>
        <dbReference type="EMBL" id="CAB4982765.1"/>
    </source>
</evidence>
<feature type="compositionally biased region" description="Polar residues" evidence="5">
    <location>
        <begin position="250"/>
        <end position="264"/>
    </location>
</feature>
<evidence type="ECO:0000256" key="1">
    <source>
        <dbReference type="ARBA" id="ARBA00022617"/>
    </source>
</evidence>
<keyword evidence="3" id="KW-0408">Iron</keyword>
<feature type="region of interest" description="Disordered" evidence="5">
    <location>
        <begin position="250"/>
        <end position="274"/>
    </location>
</feature>
<name>A0A6J6WPU9_9ZZZZ</name>
<dbReference type="SMART" id="SM01117">
    <property type="entry name" value="Cyt-b5"/>
    <property type="match status" value="1"/>
</dbReference>
<reference evidence="7" key="1">
    <citation type="submission" date="2020-05" db="EMBL/GenBank/DDBJ databases">
        <authorList>
            <person name="Chiriac C."/>
            <person name="Salcher M."/>
            <person name="Ghai R."/>
            <person name="Kavagutti S V."/>
        </authorList>
    </citation>
    <scope>NUCLEOTIDE SEQUENCE</scope>
</reference>
<dbReference type="SUPFAM" id="SSF55856">
    <property type="entry name" value="Cytochrome b5-like heme/steroid binding domain"/>
    <property type="match status" value="1"/>
</dbReference>
<dbReference type="Gene3D" id="3.10.120.10">
    <property type="entry name" value="Cytochrome b5-like heme/steroid binding domain"/>
    <property type="match status" value="1"/>
</dbReference>
<feature type="domain" description="Cytochrome b5 heme-binding" evidence="6">
    <location>
        <begin position="196"/>
        <end position="273"/>
    </location>
</feature>
<comment type="similarity">
    <text evidence="4">Belongs to the cytochrome b5 family.</text>
</comment>
<dbReference type="EMBL" id="CAFBPP010000017">
    <property type="protein sequence ID" value="CAB5016250.1"/>
    <property type="molecule type" value="Genomic_DNA"/>
</dbReference>
<evidence type="ECO:0000313" key="7">
    <source>
        <dbReference type="EMBL" id="CAB4785283.1"/>
    </source>
</evidence>
<feature type="compositionally biased region" description="Low complexity" evidence="5">
    <location>
        <begin position="171"/>
        <end position="190"/>
    </location>
</feature>
<proteinExistence type="inferred from homology"/>
<dbReference type="GO" id="GO:0020037">
    <property type="term" value="F:heme binding"/>
    <property type="evidence" value="ECO:0007669"/>
    <property type="project" value="TreeGrafter"/>
</dbReference>
<accession>A0A6J6WPU9</accession>
<dbReference type="EMBL" id="CAFBOP010000012">
    <property type="protein sequence ID" value="CAB4982765.1"/>
    <property type="molecule type" value="Genomic_DNA"/>
</dbReference>
<dbReference type="AlphaFoldDB" id="A0A6J6WPU9"/>
<keyword evidence="2" id="KW-0479">Metal-binding</keyword>
<evidence type="ECO:0000313" key="9">
    <source>
        <dbReference type="EMBL" id="CAB5016250.1"/>
    </source>
</evidence>